<name>A0ACC0LHB1_RHOML</name>
<organism evidence="1 2">
    <name type="scientific">Rhododendron molle</name>
    <name type="common">Chinese azalea</name>
    <name type="synonym">Azalea mollis</name>
    <dbReference type="NCBI Taxonomy" id="49168"/>
    <lineage>
        <taxon>Eukaryota</taxon>
        <taxon>Viridiplantae</taxon>
        <taxon>Streptophyta</taxon>
        <taxon>Embryophyta</taxon>
        <taxon>Tracheophyta</taxon>
        <taxon>Spermatophyta</taxon>
        <taxon>Magnoliopsida</taxon>
        <taxon>eudicotyledons</taxon>
        <taxon>Gunneridae</taxon>
        <taxon>Pentapetalae</taxon>
        <taxon>asterids</taxon>
        <taxon>Ericales</taxon>
        <taxon>Ericaceae</taxon>
        <taxon>Ericoideae</taxon>
        <taxon>Rhodoreae</taxon>
        <taxon>Rhododendron</taxon>
    </lineage>
</organism>
<dbReference type="EMBL" id="CM046399">
    <property type="protein sequence ID" value="KAI8528000.1"/>
    <property type="molecule type" value="Genomic_DNA"/>
</dbReference>
<evidence type="ECO:0000313" key="2">
    <source>
        <dbReference type="Proteomes" id="UP001062846"/>
    </source>
</evidence>
<sequence>MLNHAHQWTRPLKRSWILFQKTLGFWLYATLIEDKNRRQVSFSKRRSGLMKKASELYVLCDVDIGLFIFSGTCAVPDGTWVRATTRTTVRPPSLNDAAVSLKKASGLSVLCDVDIGLFIFSGRGRLHEFCSGDRSEKREVAVVVTIASQPQ</sequence>
<gene>
    <name evidence="1" type="ORF">RHMOL_Rhmol12G0117700</name>
</gene>
<evidence type="ECO:0000313" key="1">
    <source>
        <dbReference type="EMBL" id="KAI8528000.1"/>
    </source>
</evidence>
<reference evidence="1" key="1">
    <citation type="submission" date="2022-02" db="EMBL/GenBank/DDBJ databases">
        <title>Plant Genome Project.</title>
        <authorList>
            <person name="Zhang R.-G."/>
        </authorList>
    </citation>
    <scope>NUCLEOTIDE SEQUENCE</scope>
    <source>
        <strain evidence="1">AT1</strain>
    </source>
</reference>
<comment type="caution">
    <text evidence="1">The sequence shown here is derived from an EMBL/GenBank/DDBJ whole genome shotgun (WGS) entry which is preliminary data.</text>
</comment>
<accession>A0ACC0LHB1</accession>
<keyword evidence="2" id="KW-1185">Reference proteome</keyword>
<proteinExistence type="predicted"/>
<dbReference type="Proteomes" id="UP001062846">
    <property type="component" value="Chromosome 12"/>
</dbReference>
<protein>
    <submittedName>
        <fullName evidence="1">Uncharacterized protein</fullName>
    </submittedName>
</protein>